<evidence type="ECO:0000313" key="10">
    <source>
        <dbReference type="EMBL" id="RHN39689.1"/>
    </source>
</evidence>
<dbReference type="GO" id="GO:0030154">
    <property type="term" value="P:cell differentiation"/>
    <property type="evidence" value="ECO:0000318"/>
    <property type="project" value="GO_Central"/>
</dbReference>
<dbReference type="InterPro" id="IPR001005">
    <property type="entry name" value="SANT/Myb"/>
</dbReference>
<dbReference type="EMBL" id="PSQE01000008">
    <property type="protein sequence ID" value="RHN39689.1"/>
    <property type="molecule type" value="Genomic_DNA"/>
</dbReference>
<keyword evidence="12" id="KW-1185">Reference proteome</keyword>
<feature type="domain" description="HTH myb-type" evidence="8">
    <location>
        <begin position="62"/>
        <end position="116"/>
    </location>
</feature>
<organism evidence="9 12">
    <name type="scientific">Medicago truncatula</name>
    <name type="common">Barrel medic</name>
    <name type="synonym">Medicago tribuloides</name>
    <dbReference type="NCBI Taxonomy" id="3880"/>
    <lineage>
        <taxon>Eukaryota</taxon>
        <taxon>Viridiplantae</taxon>
        <taxon>Streptophyta</taxon>
        <taxon>Embryophyta</taxon>
        <taxon>Tracheophyta</taxon>
        <taxon>Spermatophyta</taxon>
        <taxon>Magnoliopsida</taxon>
        <taxon>eudicotyledons</taxon>
        <taxon>Gunneridae</taxon>
        <taxon>Pentapetalae</taxon>
        <taxon>rosids</taxon>
        <taxon>fabids</taxon>
        <taxon>Fabales</taxon>
        <taxon>Fabaceae</taxon>
        <taxon>Papilionoideae</taxon>
        <taxon>50 kb inversion clade</taxon>
        <taxon>NPAAA clade</taxon>
        <taxon>Hologalegina</taxon>
        <taxon>IRL clade</taxon>
        <taxon>Trifolieae</taxon>
        <taxon>Medicago</taxon>
    </lineage>
</organism>
<dbReference type="OrthoDB" id="2143914at2759"/>
<gene>
    <name evidence="11" type="primary">25500654</name>
    <name evidence="9" type="ordered locus">MTR_8g027345</name>
    <name evidence="10" type="ORF">MtrunA17_Chr8g0346561</name>
</gene>
<dbReference type="InterPro" id="IPR009057">
    <property type="entry name" value="Homeodomain-like_sf"/>
</dbReference>
<feature type="region of interest" description="Disordered" evidence="6">
    <location>
        <begin position="189"/>
        <end position="219"/>
    </location>
</feature>
<reference evidence="11" key="3">
    <citation type="submission" date="2015-04" db="UniProtKB">
        <authorList>
            <consortium name="EnsemblPlants"/>
        </authorList>
    </citation>
    <scope>IDENTIFICATION</scope>
    <source>
        <strain evidence="11">cv. Jemalong A17</strain>
    </source>
</reference>
<reference evidence="9 12" key="2">
    <citation type="journal article" date="2014" name="BMC Genomics">
        <title>An improved genome release (version Mt4.0) for the model legume Medicago truncatula.</title>
        <authorList>
            <person name="Tang H."/>
            <person name="Krishnakumar V."/>
            <person name="Bidwell S."/>
            <person name="Rosen B."/>
            <person name="Chan A."/>
            <person name="Zhou S."/>
            <person name="Gentzbittel L."/>
            <person name="Childs K.L."/>
            <person name="Yandell M."/>
            <person name="Gundlach H."/>
            <person name="Mayer K.F."/>
            <person name="Schwartz D.C."/>
            <person name="Town C.D."/>
        </authorList>
    </citation>
    <scope>GENOME REANNOTATION</scope>
    <source>
        <strain evidence="9">A17</strain>
        <strain evidence="11 12">cv. Jemalong A17</strain>
    </source>
</reference>
<keyword evidence="5" id="KW-0539">Nucleus</keyword>
<evidence type="ECO:0000259" key="8">
    <source>
        <dbReference type="PROSITE" id="PS51294"/>
    </source>
</evidence>
<keyword evidence="4" id="KW-0804">Transcription</keyword>
<dbReference type="KEGG" id="mtr:25500654"/>
<feature type="compositionally biased region" description="Basic and acidic residues" evidence="6">
    <location>
        <begin position="126"/>
        <end position="136"/>
    </location>
</feature>
<dbReference type="PROSITE" id="PS50090">
    <property type="entry name" value="MYB_LIKE"/>
    <property type="match status" value="2"/>
</dbReference>
<feature type="domain" description="Myb-like" evidence="7">
    <location>
        <begin position="9"/>
        <end position="61"/>
    </location>
</feature>
<dbReference type="GO" id="GO:0006355">
    <property type="term" value="P:regulation of DNA-templated transcription"/>
    <property type="evidence" value="ECO:0000318"/>
    <property type="project" value="GO_Central"/>
</dbReference>
<dbReference type="Proteomes" id="UP000002051">
    <property type="component" value="Chromosome 8"/>
</dbReference>
<dbReference type="PANTHER" id="PTHR47999">
    <property type="entry name" value="TRANSCRIPTION FACTOR MYB8-RELATED-RELATED"/>
    <property type="match status" value="1"/>
</dbReference>
<feature type="region of interest" description="Disordered" evidence="6">
    <location>
        <begin position="119"/>
        <end position="167"/>
    </location>
</feature>
<dbReference type="SUPFAM" id="SSF46689">
    <property type="entry name" value="Homeodomain-like"/>
    <property type="match status" value="1"/>
</dbReference>
<feature type="domain" description="Myb-like" evidence="7">
    <location>
        <begin position="62"/>
        <end position="112"/>
    </location>
</feature>
<dbReference type="HOGENOM" id="CLU_028567_6_7_1"/>
<keyword evidence="2" id="KW-0805">Transcription regulation</keyword>
<dbReference type="CDD" id="cd00167">
    <property type="entry name" value="SANT"/>
    <property type="match status" value="2"/>
</dbReference>
<dbReference type="Gramene" id="rna45738">
    <property type="protein sequence ID" value="RHN39689.1"/>
    <property type="gene ID" value="gene45738"/>
</dbReference>
<accession>A0A072TMG7</accession>
<evidence type="ECO:0000313" key="12">
    <source>
        <dbReference type="Proteomes" id="UP000002051"/>
    </source>
</evidence>
<evidence type="ECO:0000256" key="4">
    <source>
        <dbReference type="ARBA" id="ARBA00023163"/>
    </source>
</evidence>
<dbReference type="STRING" id="3880.A0A072TMG7"/>
<dbReference type="FunFam" id="1.10.10.60:FF:000121">
    <property type="entry name" value="Myb transcription factor"/>
    <property type="match status" value="1"/>
</dbReference>
<evidence type="ECO:0000256" key="3">
    <source>
        <dbReference type="ARBA" id="ARBA00023125"/>
    </source>
</evidence>
<dbReference type="InterPro" id="IPR017930">
    <property type="entry name" value="Myb_dom"/>
</dbReference>
<dbReference type="GO" id="GO:0005634">
    <property type="term" value="C:nucleus"/>
    <property type="evidence" value="ECO:0000318"/>
    <property type="project" value="GO_Central"/>
</dbReference>
<evidence type="ECO:0000256" key="1">
    <source>
        <dbReference type="ARBA" id="ARBA00004123"/>
    </source>
</evidence>
<evidence type="ECO:0000313" key="9">
    <source>
        <dbReference type="EMBL" id="KEH18617.1"/>
    </source>
</evidence>
<dbReference type="Proteomes" id="UP000265566">
    <property type="component" value="Chromosome 8"/>
</dbReference>
<evidence type="ECO:0000256" key="2">
    <source>
        <dbReference type="ARBA" id="ARBA00023015"/>
    </source>
</evidence>
<dbReference type="PANTHER" id="PTHR47999:SF9">
    <property type="entry name" value="TRANSCRIPTION REPRESSOR MYB5-LIKE"/>
    <property type="match status" value="1"/>
</dbReference>
<evidence type="ECO:0000256" key="5">
    <source>
        <dbReference type="ARBA" id="ARBA00023242"/>
    </source>
</evidence>
<dbReference type="EMBL" id="CM001224">
    <property type="protein sequence ID" value="KEH18617.1"/>
    <property type="molecule type" value="Genomic_DNA"/>
</dbReference>
<dbReference type="Pfam" id="PF00249">
    <property type="entry name" value="Myb_DNA-binding"/>
    <property type="match status" value="2"/>
</dbReference>
<dbReference type="InterPro" id="IPR015495">
    <property type="entry name" value="Myb_TF_plants"/>
</dbReference>
<proteinExistence type="predicted"/>
<dbReference type="EnsemblPlants" id="KEH18617">
    <property type="protein sequence ID" value="KEH18617"/>
    <property type="gene ID" value="MTR_8g027345"/>
</dbReference>
<evidence type="ECO:0000259" key="7">
    <source>
        <dbReference type="PROSITE" id="PS50090"/>
    </source>
</evidence>
<comment type="subcellular location">
    <subcellularLocation>
        <location evidence="1">Nucleus</location>
    </subcellularLocation>
</comment>
<dbReference type="SMART" id="SM00717">
    <property type="entry name" value="SANT"/>
    <property type="match status" value="2"/>
</dbReference>
<reference evidence="10" key="5">
    <citation type="journal article" date="2018" name="Nat. Plants">
        <title>Whole-genome landscape of Medicago truncatula symbiotic genes.</title>
        <authorList>
            <person name="Pecrix Y."/>
            <person name="Gamas P."/>
            <person name="Carrere S."/>
        </authorList>
    </citation>
    <scope>NUCLEOTIDE SEQUENCE</scope>
    <source>
        <tissue evidence="10">Leaves</tissue>
    </source>
</reference>
<dbReference type="PROSITE" id="PS51294">
    <property type="entry name" value="HTH_MYB"/>
    <property type="match status" value="2"/>
</dbReference>
<feature type="compositionally biased region" description="Basic and acidic residues" evidence="6">
    <location>
        <begin position="150"/>
        <end position="167"/>
    </location>
</feature>
<evidence type="ECO:0000313" key="13">
    <source>
        <dbReference type="Proteomes" id="UP000265566"/>
    </source>
</evidence>
<reference evidence="9 12" key="1">
    <citation type="journal article" date="2011" name="Nature">
        <title>The Medicago genome provides insight into the evolution of rhizobial symbioses.</title>
        <authorList>
            <person name="Young N.D."/>
            <person name="Debelle F."/>
            <person name="Oldroyd G.E."/>
            <person name="Geurts R."/>
            <person name="Cannon S.B."/>
            <person name="Udvardi M.K."/>
            <person name="Benedito V.A."/>
            <person name="Mayer K.F."/>
            <person name="Gouzy J."/>
            <person name="Schoof H."/>
            <person name="Van de Peer Y."/>
            <person name="Proost S."/>
            <person name="Cook D.R."/>
            <person name="Meyers B.C."/>
            <person name="Spannagl M."/>
            <person name="Cheung F."/>
            <person name="De Mita S."/>
            <person name="Krishnakumar V."/>
            <person name="Gundlach H."/>
            <person name="Zhou S."/>
            <person name="Mudge J."/>
            <person name="Bharti A.K."/>
            <person name="Murray J.D."/>
            <person name="Naoumkina M.A."/>
            <person name="Rosen B."/>
            <person name="Silverstein K.A."/>
            <person name="Tang H."/>
            <person name="Rombauts S."/>
            <person name="Zhao P.X."/>
            <person name="Zhou P."/>
            <person name="Barbe V."/>
            <person name="Bardou P."/>
            <person name="Bechner M."/>
            <person name="Bellec A."/>
            <person name="Berger A."/>
            <person name="Berges H."/>
            <person name="Bidwell S."/>
            <person name="Bisseling T."/>
            <person name="Choisne N."/>
            <person name="Couloux A."/>
            <person name="Denny R."/>
            <person name="Deshpande S."/>
            <person name="Dai X."/>
            <person name="Doyle J.J."/>
            <person name="Dudez A.M."/>
            <person name="Farmer A.D."/>
            <person name="Fouteau S."/>
            <person name="Franken C."/>
            <person name="Gibelin C."/>
            <person name="Gish J."/>
            <person name="Goldstein S."/>
            <person name="Gonzalez A.J."/>
            <person name="Green P.J."/>
            <person name="Hallab A."/>
            <person name="Hartog M."/>
            <person name="Hua A."/>
            <person name="Humphray S.J."/>
            <person name="Jeong D.H."/>
            <person name="Jing Y."/>
            <person name="Jocker A."/>
            <person name="Kenton S.M."/>
            <person name="Kim D.J."/>
            <person name="Klee K."/>
            <person name="Lai H."/>
            <person name="Lang C."/>
            <person name="Lin S."/>
            <person name="Macmil S.L."/>
            <person name="Magdelenat G."/>
            <person name="Matthews L."/>
            <person name="McCorrison J."/>
            <person name="Monaghan E.L."/>
            <person name="Mun J.H."/>
            <person name="Najar F.Z."/>
            <person name="Nicholson C."/>
            <person name="Noirot C."/>
            <person name="O'Bleness M."/>
            <person name="Paule C.R."/>
            <person name="Poulain J."/>
            <person name="Prion F."/>
            <person name="Qin B."/>
            <person name="Qu C."/>
            <person name="Retzel E.F."/>
            <person name="Riddle C."/>
            <person name="Sallet E."/>
            <person name="Samain S."/>
            <person name="Samson N."/>
            <person name="Sanders I."/>
            <person name="Saurat O."/>
            <person name="Scarpelli C."/>
            <person name="Schiex T."/>
            <person name="Segurens B."/>
            <person name="Severin A.J."/>
            <person name="Sherrier D.J."/>
            <person name="Shi R."/>
            <person name="Sims S."/>
            <person name="Singer S.R."/>
            <person name="Sinharoy S."/>
            <person name="Sterck L."/>
            <person name="Viollet A."/>
            <person name="Wang B.B."/>
            <person name="Wang K."/>
            <person name="Wang M."/>
            <person name="Wang X."/>
            <person name="Warfsmann J."/>
            <person name="Weissenbach J."/>
            <person name="White D.D."/>
            <person name="White J.D."/>
            <person name="Wiley G.B."/>
            <person name="Wincker P."/>
            <person name="Xing Y."/>
            <person name="Yang L."/>
            <person name="Yao Z."/>
            <person name="Ying F."/>
            <person name="Zhai J."/>
            <person name="Zhou L."/>
            <person name="Zuber A."/>
            <person name="Denarie J."/>
            <person name="Dixon R.A."/>
            <person name="May G.D."/>
            <person name="Schwartz D.C."/>
            <person name="Rogers J."/>
            <person name="Quetier F."/>
            <person name="Town C.D."/>
            <person name="Roe B.A."/>
        </authorList>
    </citation>
    <scope>NUCLEOTIDE SEQUENCE [LARGE SCALE GENOMIC DNA]</scope>
    <source>
        <strain evidence="9">A17</strain>
        <strain evidence="11 12">cv. Jemalong A17</strain>
    </source>
</reference>
<dbReference type="Gene3D" id="1.10.10.60">
    <property type="entry name" value="Homeodomain-like"/>
    <property type="match status" value="2"/>
</dbReference>
<reference evidence="13" key="4">
    <citation type="journal article" date="2018" name="Nat. Plants">
        <title>Whole-genome landscape of Medicago truncatula symbiotic genes.</title>
        <authorList>
            <person name="Pecrix Y."/>
            <person name="Staton S.E."/>
            <person name="Sallet E."/>
            <person name="Lelandais-Briere C."/>
            <person name="Moreau S."/>
            <person name="Carrere S."/>
            <person name="Blein T."/>
            <person name="Jardinaud M.F."/>
            <person name="Latrasse D."/>
            <person name="Zouine M."/>
            <person name="Zahm M."/>
            <person name="Kreplak J."/>
            <person name="Mayjonade B."/>
            <person name="Satge C."/>
            <person name="Perez M."/>
            <person name="Cauet S."/>
            <person name="Marande W."/>
            <person name="Chantry-Darmon C."/>
            <person name="Lopez-Roques C."/>
            <person name="Bouchez O."/>
            <person name="Berard A."/>
            <person name="Debelle F."/>
            <person name="Munos S."/>
            <person name="Bendahmane A."/>
            <person name="Berges H."/>
            <person name="Niebel A."/>
            <person name="Buitink J."/>
            <person name="Frugier F."/>
            <person name="Benhamed M."/>
            <person name="Crespi M."/>
            <person name="Gouzy J."/>
            <person name="Gamas P."/>
        </authorList>
    </citation>
    <scope>NUCLEOTIDE SEQUENCE [LARGE SCALE GENOMIC DNA]</scope>
    <source>
        <strain evidence="13">cv. Jemalong A17</strain>
    </source>
</reference>
<protein>
    <submittedName>
        <fullName evidence="9">Myb transcription factor</fullName>
    </submittedName>
    <submittedName>
        <fullName evidence="10">Putative transcription factor MYB-HB-like family</fullName>
    </submittedName>
</protein>
<keyword evidence="3" id="KW-0238">DNA-binding</keyword>
<dbReference type="AlphaFoldDB" id="A0A072TMG7"/>
<feature type="domain" description="HTH myb-type" evidence="8">
    <location>
        <begin position="9"/>
        <end position="61"/>
    </location>
</feature>
<dbReference type="GO" id="GO:0000976">
    <property type="term" value="F:transcription cis-regulatory region binding"/>
    <property type="evidence" value="ECO:0000318"/>
    <property type="project" value="GO_Central"/>
</dbReference>
<evidence type="ECO:0000256" key="6">
    <source>
        <dbReference type="SAM" id="MobiDB-lite"/>
    </source>
</evidence>
<evidence type="ECO:0000313" key="11">
    <source>
        <dbReference type="EnsemblPlants" id="KEH18617"/>
    </source>
</evidence>
<name>A0A072TMG7_MEDTR</name>
<feature type="compositionally biased region" description="Basic residues" evidence="6">
    <location>
        <begin position="137"/>
        <end position="149"/>
    </location>
</feature>
<sequence length="300" mass="34714">MGRAPCCAKVGLHKGPWTTKEDALLTKYVQAHGEGQWKSLPKKAGLLRCGKSCRLRWMNYLRPDIKRGNITQEEDDLIIRLHSLLGNRWSLIAGRLPGRTDNEIKNYWNTHLLKKMQRNQQTCDVTTDHDEQEQPKKKNNNKKKKRNNKEKKNDKKKGTNNDDKEEEEKIQVYLPKAIRIKALNLPRTDSGSFTYESNSSNGSQQKEGTQQVTNNNNNNNNVVCEVGEKGENDGFGHDYDYDLVNVERLEMECESYFDTCGDHGTLDRLYDEYLQLLNMDVCNYEFDSSFVESFFDSNNN</sequence>
<feature type="compositionally biased region" description="Polar residues" evidence="6">
    <location>
        <begin position="189"/>
        <end position="213"/>
    </location>
</feature>